<accession>A0A1U7ND11</accession>
<evidence type="ECO:0000256" key="11">
    <source>
        <dbReference type="ARBA" id="ARBA00023268"/>
    </source>
</evidence>
<keyword evidence="4 12" id="KW-0028">Amino-acid biosynthesis</keyword>
<comment type="function">
    <text evidence="12">Catalyzes the oxidation of 5,10-methylenetetrahydrofolate to 5,10-methenyltetrahydrofolate and then the hydrolysis of 5,10-methenyltetrahydrofolate to 10-formyltetrahydrofolate.</text>
</comment>
<evidence type="ECO:0000256" key="9">
    <source>
        <dbReference type="ARBA" id="ARBA00023102"/>
    </source>
</evidence>
<dbReference type="GO" id="GO:0000105">
    <property type="term" value="P:L-histidine biosynthetic process"/>
    <property type="evidence" value="ECO:0007669"/>
    <property type="project" value="UniProtKB-KW"/>
</dbReference>
<dbReference type="EC" id="3.5.4.9" evidence="12"/>
<dbReference type="InterPro" id="IPR020630">
    <property type="entry name" value="THF_DH/CycHdrlase_cat_dom"/>
</dbReference>
<dbReference type="EC" id="1.5.1.5" evidence="12"/>
<dbReference type="GO" id="GO:0004477">
    <property type="term" value="F:methenyltetrahydrofolate cyclohydrolase activity"/>
    <property type="evidence" value="ECO:0007669"/>
    <property type="project" value="UniProtKB-UniRule"/>
</dbReference>
<dbReference type="Pfam" id="PF00763">
    <property type="entry name" value="THF_DHG_CYH"/>
    <property type="match status" value="1"/>
</dbReference>
<dbReference type="Proteomes" id="UP000186341">
    <property type="component" value="Unassembled WGS sequence"/>
</dbReference>
<evidence type="ECO:0000256" key="8">
    <source>
        <dbReference type="ARBA" id="ARBA00023002"/>
    </source>
</evidence>
<keyword evidence="3 12" id="KW-0554">One-carbon metabolism</keyword>
<comment type="caution">
    <text evidence="15">The sequence shown here is derived from an EMBL/GenBank/DDBJ whole genome shotgun (WGS) entry which is preliminary data.</text>
</comment>
<organism evidence="15 16">
    <name type="scientific">Ileibacterium valens</name>
    <dbReference type="NCBI Taxonomy" id="1862668"/>
    <lineage>
        <taxon>Bacteria</taxon>
        <taxon>Bacillati</taxon>
        <taxon>Bacillota</taxon>
        <taxon>Erysipelotrichia</taxon>
        <taxon>Erysipelotrichales</taxon>
        <taxon>Erysipelotrichaceae</taxon>
        <taxon>Ileibacterium</taxon>
    </lineage>
</organism>
<comment type="caution">
    <text evidence="12">Lacks conserved residue(s) required for the propagation of feature annotation.</text>
</comment>
<dbReference type="NCBIfam" id="NF010783">
    <property type="entry name" value="PRK14186.1"/>
    <property type="match status" value="1"/>
</dbReference>
<evidence type="ECO:0000256" key="6">
    <source>
        <dbReference type="ARBA" id="ARBA00022801"/>
    </source>
</evidence>
<dbReference type="InterPro" id="IPR000672">
    <property type="entry name" value="THF_DH/CycHdrlase"/>
</dbReference>
<dbReference type="Pfam" id="PF02882">
    <property type="entry name" value="THF_DHG_CYH_C"/>
    <property type="match status" value="1"/>
</dbReference>
<sequence>MIIYGSELSSRLKSEMAAEVEALKKEGRRVPGLSVILVGDNPASQSYVKSKGNACHAVGMENRTIVLDGNISQKELTEVIAKENADPEVDGILVQLPLPEHLSEREAVHAISPDKDVDGLHPVNAGALLLGEEGFVPCTPKGVMEILKEAGLEDLSGKTAVVCGRSNLVGKPLALLLQKANATVTTVHSRTPNMKEICRQADILVAAIGVPEMIDEEYVKDGAVVIDVGINRVDGKLKGDVAFDRVRDLASVITPVPKGVGPMTVCMLLANTLGAYKRHEKETVHE</sequence>
<dbReference type="SUPFAM" id="SSF51735">
    <property type="entry name" value="NAD(P)-binding Rossmann-fold domains"/>
    <property type="match status" value="1"/>
</dbReference>
<evidence type="ECO:0000256" key="5">
    <source>
        <dbReference type="ARBA" id="ARBA00022755"/>
    </source>
</evidence>
<dbReference type="PROSITE" id="PS00767">
    <property type="entry name" value="THF_DHG_CYH_2"/>
    <property type="match status" value="1"/>
</dbReference>
<dbReference type="Gene3D" id="3.40.50.720">
    <property type="entry name" value="NAD(P)-binding Rossmann-like Domain"/>
    <property type="match status" value="1"/>
</dbReference>
<comment type="pathway">
    <text evidence="1 12">One-carbon metabolism; tetrahydrofolate interconversion.</text>
</comment>
<feature type="binding site" evidence="12">
    <location>
        <begin position="164"/>
        <end position="166"/>
    </location>
    <ligand>
        <name>NADP(+)</name>
        <dbReference type="ChEBI" id="CHEBI:58349"/>
    </ligand>
</feature>
<proteinExistence type="inferred from homology"/>
<comment type="catalytic activity">
    <reaction evidence="12">
        <text>(6R)-5,10-methylene-5,6,7,8-tetrahydrofolate + NADP(+) = (6R)-5,10-methenyltetrahydrofolate + NADPH</text>
        <dbReference type="Rhea" id="RHEA:22812"/>
        <dbReference type="ChEBI" id="CHEBI:15636"/>
        <dbReference type="ChEBI" id="CHEBI:57455"/>
        <dbReference type="ChEBI" id="CHEBI:57783"/>
        <dbReference type="ChEBI" id="CHEBI:58349"/>
        <dbReference type="EC" id="1.5.1.5"/>
    </reaction>
</comment>
<evidence type="ECO:0000256" key="1">
    <source>
        <dbReference type="ARBA" id="ARBA00004777"/>
    </source>
</evidence>
<dbReference type="FunFam" id="3.40.50.720:FF:000006">
    <property type="entry name" value="Bifunctional protein FolD"/>
    <property type="match status" value="1"/>
</dbReference>
<keyword evidence="7 12" id="KW-0521">NADP</keyword>
<dbReference type="AlphaFoldDB" id="A0A1U7ND11"/>
<dbReference type="GO" id="GO:0009086">
    <property type="term" value="P:methionine biosynthetic process"/>
    <property type="evidence" value="ECO:0007669"/>
    <property type="project" value="UniProtKB-KW"/>
</dbReference>
<dbReference type="HAMAP" id="MF_01576">
    <property type="entry name" value="THF_DHG_CYH"/>
    <property type="match status" value="1"/>
</dbReference>
<evidence type="ECO:0000259" key="13">
    <source>
        <dbReference type="Pfam" id="PF00763"/>
    </source>
</evidence>
<dbReference type="InterPro" id="IPR046346">
    <property type="entry name" value="Aminoacid_DH-like_N_sf"/>
</dbReference>
<evidence type="ECO:0000256" key="12">
    <source>
        <dbReference type="HAMAP-Rule" id="MF_01576"/>
    </source>
</evidence>
<dbReference type="FunFam" id="3.40.50.10860:FF:000005">
    <property type="entry name" value="C-1-tetrahydrofolate synthase, cytoplasmic, putative"/>
    <property type="match status" value="1"/>
</dbReference>
<keyword evidence="6 12" id="KW-0378">Hydrolase</keyword>
<dbReference type="GO" id="GO:0006164">
    <property type="term" value="P:purine nucleotide biosynthetic process"/>
    <property type="evidence" value="ECO:0007669"/>
    <property type="project" value="UniProtKB-KW"/>
</dbReference>
<comment type="subunit">
    <text evidence="2 12">Homodimer.</text>
</comment>
<evidence type="ECO:0000313" key="15">
    <source>
        <dbReference type="EMBL" id="OLU36725.1"/>
    </source>
</evidence>
<evidence type="ECO:0000256" key="4">
    <source>
        <dbReference type="ARBA" id="ARBA00022605"/>
    </source>
</evidence>
<dbReference type="Gene3D" id="3.40.50.10860">
    <property type="entry name" value="Leucine Dehydrogenase, chain A, domain 1"/>
    <property type="match status" value="1"/>
</dbReference>
<evidence type="ECO:0000256" key="2">
    <source>
        <dbReference type="ARBA" id="ARBA00011738"/>
    </source>
</evidence>
<keyword evidence="9 12" id="KW-0368">Histidine biosynthesis</keyword>
<dbReference type="EMBL" id="MPJW01000260">
    <property type="protein sequence ID" value="OLU36725.1"/>
    <property type="molecule type" value="Genomic_DNA"/>
</dbReference>
<feature type="domain" description="Tetrahydrofolate dehydrogenase/cyclohydrolase NAD(P)-binding" evidence="14">
    <location>
        <begin position="137"/>
        <end position="279"/>
    </location>
</feature>
<dbReference type="UniPathway" id="UPA00193"/>
<evidence type="ECO:0000259" key="14">
    <source>
        <dbReference type="Pfam" id="PF02882"/>
    </source>
</evidence>
<evidence type="ECO:0000256" key="7">
    <source>
        <dbReference type="ARBA" id="ARBA00022857"/>
    </source>
</evidence>
<dbReference type="GO" id="GO:0035999">
    <property type="term" value="P:tetrahydrofolate interconversion"/>
    <property type="evidence" value="ECO:0007669"/>
    <property type="project" value="UniProtKB-UniRule"/>
</dbReference>
<keyword evidence="11 12" id="KW-0511">Multifunctional enzyme</keyword>
<dbReference type="RefSeq" id="WP_434059357.1">
    <property type="nucleotide sequence ID" value="NZ_CAPNHH010000001.1"/>
</dbReference>
<dbReference type="PRINTS" id="PR00085">
    <property type="entry name" value="THFDHDRGNASE"/>
</dbReference>
<dbReference type="CDD" id="cd01080">
    <property type="entry name" value="NAD_bind_m-THF_DH_Cyclohyd"/>
    <property type="match status" value="1"/>
</dbReference>
<name>A0A1U7ND11_9FIRM</name>
<evidence type="ECO:0000256" key="10">
    <source>
        <dbReference type="ARBA" id="ARBA00023167"/>
    </source>
</evidence>
<evidence type="ECO:0000256" key="3">
    <source>
        <dbReference type="ARBA" id="ARBA00022563"/>
    </source>
</evidence>
<reference evidence="15 16" key="1">
    <citation type="submission" date="2016-11" db="EMBL/GenBank/DDBJ databases">
        <title>Description of two novel members of the family Erysipelotrichaceae: Ileibacterium lipovorans gen. nov., sp. nov. and Dubosiella newyorkensis, gen. nov., sp. nov.</title>
        <authorList>
            <person name="Cox L.M."/>
            <person name="Sohn J."/>
            <person name="Tyrrell K.L."/>
            <person name="Citron D.M."/>
            <person name="Lawson P.A."/>
            <person name="Patel N.B."/>
            <person name="Iizumi T."/>
            <person name="Perez-Perez G.I."/>
            <person name="Goldstein E.J."/>
            <person name="Blaser M.J."/>
        </authorList>
    </citation>
    <scope>NUCLEOTIDE SEQUENCE [LARGE SCALE GENOMIC DNA]</scope>
    <source>
        <strain evidence="15 16">NYU-BL-A3</strain>
    </source>
</reference>
<evidence type="ECO:0000313" key="16">
    <source>
        <dbReference type="Proteomes" id="UP000186341"/>
    </source>
</evidence>
<feature type="domain" description="Tetrahydrofolate dehydrogenase/cyclohydrolase catalytic" evidence="13">
    <location>
        <begin position="3"/>
        <end position="118"/>
    </location>
</feature>
<comment type="similarity">
    <text evidence="12">Belongs to the tetrahydrofolate dehydrogenase/cyclohydrolase family.</text>
</comment>
<keyword evidence="10 12" id="KW-0486">Methionine biosynthesis</keyword>
<keyword evidence="8 12" id="KW-0560">Oxidoreductase</keyword>
<protein>
    <recommendedName>
        <fullName evidence="12">Bifunctional protein FolD</fullName>
    </recommendedName>
    <domain>
        <recommendedName>
            <fullName evidence="12">Methylenetetrahydrofolate dehydrogenase</fullName>
            <ecNumber evidence="12">1.5.1.5</ecNumber>
        </recommendedName>
    </domain>
    <domain>
        <recommendedName>
            <fullName evidence="12">Methenyltetrahydrofolate cyclohydrolase</fullName>
            <ecNumber evidence="12">3.5.4.9</ecNumber>
        </recommendedName>
    </domain>
</protein>
<dbReference type="InterPro" id="IPR020631">
    <property type="entry name" value="THF_DH/CycHdrlase_NAD-bd_dom"/>
</dbReference>
<gene>
    <name evidence="12" type="primary">folD</name>
    <name evidence="15" type="ORF">BO222_11800</name>
</gene>
<dbReference type="GO" id="GO:0004488">
    <property type="term" value="F:methylenetetrahydrofolate dehydrogenase (NADP+) activity"/>
    <property type="evidence" value="ECO:0007669"/>
    <property type="project" value="UniProtKB-UniRule"/>
</dbReference>
<dbReference type="PANTHER" id="PTHR48099:SF5">
    <property type="entry name" value="C-1-TETRAHYDROFOLATE SYNTHASE, CYTOPLASMIC"/>
    <property type="match status" value="1"/>
</dbReference>
<dbReference type="InterPro" id="IPR036291">
    <property type="entry name" value="NAD(P)-bd_dom_sf"/>
</dbReference>
<dbReference type="SUPFAM" id="SSF53223">
    <property type="entry name" value="Aminoacid dehydrogenase-like, N-terminal domain"/>
    <property type="match status" value="1"/>
</dbReference>
<keyword evidence="16" id="KW-1185">Reference proteome</keyword>
<comment type="catalytic activity">
    <reaction evidence="12">
        <text>(6R)-5,10-methenyltetrahydrofolate + H2O = (6R)-10-formyltetrahydrofolate + H(+)</text>
        <dbReference type="Rhea" id="RHEA:23700"/>
        <dbReference type="ChEBI" id="CHEBI:15377"/>
        <dbReference type="ChEBI" id="CHEBI:15378"/>
        <dbReference type="ChEBI" id="CHEBI:57455"/>
        <dbReference type="ChEBI" id="CHEBI:195366"/>
        <dbReference type="EC" id="3.5.4.9"/>
    </reaction>
</comment>
<dbReference type="InterPro" id="IPR020867">
    <property type="entry name" value="THF_DH/CycHdrlase_CS"/>
</dbReference>
<dbReference type="PANTHER" id="PTHR48099">
    <property type="entry name" value="C-1-TETRAHYDROFOLATE SYNTHASE, CYTOPLASMIC-RELATED"/>
    <property type="match status" value="1"/>
</dbReference>
<feature type="binding site" evidence="12">
    <location>
        <position position="230"/>
    </location>
    <ligand>
        <name>NADP(+)</name>
        <dbReference type="ChEBI" id="CHEBI:58349"/>
    </ligand>
</feature>
<dbReference type="GO" id="GO:0005829">
    <property type="term" value="C:cytosol"/>
    <property type="evidence" value="ECO:0007669"/>
    <property type="project" value="TreeGrafter"/>
</dbReference>
<keyword evidence="5 12" id="KW-0658">Purine biosynthesis</keyword>